<dbReference type="AlphaFoldDB" id="A0A9P0HFI1"/>
<dbReference type="FunFam" id="3.20.20.80:FF:000017">
    <property type="entry name" value="Beta-galactosidase"/>
    <property type="match status" value="1"/>
</dbReference>
<keyword evidence="2 8" id="KW-0732">Signal</keyword>
<keyword evidence="3" id="KW-0378">Hydrolase</keyword>
<feature type="active site" description="Proton donor" evidence="6">
    <location>
        <position position="187"/>
    </location>
</feature>
<proteinExistence type="inferred from homology"/>
<keyword evidence="4" id="KW-0325">Glycoprotein</keyword>
<dbReference type="GO" id="GO:0005975">
    <property type="term" value="P:carbohydrate metabolic process"/>
    <property type="evidence" value="ECO:0007669"/>
    <property type="project" value="InterPro"/>
</dbReference>
<evidence type="ECO:0000256" key="6">
    <source>
        <dbReference type="PIRSR" id="PIRSR006336-1"/>
    </source>
</evidence>
<dbReference type="InterPro" id="IPR031330">
    <property type="entry name" value="Gly_Hdrlase_35_cat"/>
</dbReference>
<dbReference type="Gene3D" id="3.20.20.80">
    <property type="entry name" value="Glycosidases"/>
    <property type="match status" value="1"/>
</dbReference>
<dbReference type="EMBL" id="OV725081">
    <property type="protein sequence ID" value="CAH1401071.1"/>
    <property type="molecule type" value="Genomic_DNA"/>
</dbReference>
<evidence type="ECO:0000256" key="8">
    <source>
        <dbReference type="SAM" id="SignalP"/>
    </source>
</evidence>
<gene>
    <name evidence="12" type="ORF">NEZAVI_LOCUS10173</name>
</gene>
<evidence type="ECO:0008006" key="14">
    <source>
        <dbReference type="Google" id="ProtNLM"/>
    </source>
</evidence>
<accession>A0A9P0HFI1</accession>
<dbReference type="Pfam" id="PF01301">
    <property type="entry name" value="Glyco_hydro_35"/>
    <property type="match status" value="1"/>
</dbReference>
<dbReference type="Gene3D" id="2.60.120.260">
    <property type="entry name" value="Galactose-binding domain-like"/>
    <property type="match status" value="2"/>
</dbReference>
<comment type="similarity">
    <text evidence="1 7">Belongs to the glycosyl hydrolase 35 family.</text>
</comment>
<dbReference type="Pfam" id="PF21467">
    <property type="entry name" value="BetaGal_gal-bd"/>
    <property type="match status" value="1"/>
</dbReference>
<evidence type="ECO:0000313" key="12">
    <source>
        <dbReference type="EMBL" id="CAH1401071.1"/>
    </source>
</evidence>
<evidence type="ECO:0000256" key="7">
    <source>
        <dbReference type="RuleBase" id="RU003679"/>
    </source>
</evidence>
<dbReference type="InterPro" id="IPR001944">
    <property type="entry name" value="Glycoside_Hdrlase_35"/>
</dbReference>
<dbReference type="InterPro" id="IPR008979">
    <property type="entry name" value="Galactose-bd-like_sf"/>
</dbReference>
<evidence type="ECO:0000256" key="3">
    <source>
        <dbReference type="ARBA" id="ARBA00022801"/>
    </source>
</evidence>
<dbReference type="InterPro" id="IPR048912">
    <property type="entry name" value="BetaGal1-like_ABD1"/>
</dbReference>
<dbReference type="Proteomes" id="UP001152798">
    <property type="component" value="Chromosome 5"/>
</dbReference>
<dbReference type="Pfam" id="PF21317">
    <property type="entry name" value="BetaGal_ABD_1"/>
    <property type="match status" value="1"/>
</dbReference>
<evidence type="ECO:0000256" key="4">
    <source>
        <dbReference type="ARBA" id="ARBA00023180"/>
    </source>
</evidence>
<feature type="domain" description="Beta-galactosidase 1-like first all-beta" evidence="10">
    <location>
        <begin position="405"/>
        <end position="515"/>
    </location>
</feature>
<sequence>MLPFAPLFLLLLADVIIQVSSDETNSKQTFEVDYNNKQFLKDGEPFTFVAGEIHYFRVPRFYWRDRLSKLKAAGCNTVTTYVEWSFHEPKEGEFRFDGDHDLIRFLCIAQELNLTAILRPGPYICAEREFGGFPYWLLRINPEMQLRTNDTSYTYYVEKWFNVLFTQIKPLLYGCGGNIIMIQVENEYGSYPINDKNYTIWLKNIMEKHVGNDAVLFTTDGFTTDLLTRGTIPGVFATVDFGPSDEPIEEKFDALLAIQPNGPLVNSELYTGWISYWGRPRAETETQALVNTIVAFLQNNVSFSMYMFHGGTNFGFTAGSGSEETYLADITSYDYDAPVSEAGDLTPKYIAIRDAIMKSLNKSSDLTIPIAKKKGDYGEVKLHPVCSCFSCPIGIEYEAINDSLYMEAFDQGYGFISYTTLLQVYSKDPSVLRAEVRDRAIVYLEEREIGVLQYTVIEKLPLPSWYRSGLMLRLFIENMGRRNFKLLSDCTKGIVRDVTVDNQLVSNWTIKGYPLSAKDVKILSKLSPMKNISSYPIVYRGVLILPKGEQPLDTFISMENWGKGVVFVNGHNIGRYWKIGPQKTLYVPRNYLKKCPGKNIIIVFELHYCNPSKTVTFVTEPKYSTHLNKSFD</sequence>
<evidence type="ECO:0000256" key="2">
    <source>
        <dbReference type="ARBA" id="ARBA00022729"/>
    </source>
</evidence>
<reference evidence="12" key="1">
    <citation type="submission" date="2022-01" db="EMBL/GenBank/DDBJ databases">
        <authorList>
            <person name="King R."/>
        </authorList>
    </citation>
    <scope>NUCLEOTIDE SEQUENCE</scope>
</reference>
<dbReference type="OrthoDB" id="1657402at2759"/>
<evidence type="ECO:0000313" key="13">
    <source>
        <dbReference type="Proteomes" id="UP001152798"/>
    </source>
</evidence>
<dbReference type="InterPro" id="IPR048913">
    <property type="entry name" value="BetaGal_gal-bd"/>
</dbReference>
<dbReference type="GO" id="GO:0004565">
    <property type="term" value="F:beta-galactosidase activity"/>
    <property type="evidence" value="ECO:0007669"/>
    <property type="project" value="InterPro"/>
</dbReference>
<feature type="domain" description="Beta-galactosidase galactose-binding" evidence="11">
    <location>
        <begin position="536"/>
        <end position="599"/>
    </location>
</feature>
<evidence type="ECO:0000256" key="1">
    <source>
        <dbReference type="ARBA" id="ARBA00009809"/>
    </source>
</evidence>
<name>A0A9P0HFI1_NEZVI</name>
<keyword evidence="13" id="KW-1185">Reference proteome</keyword>
<dbReference type="PANTHER" id="PTHR23421">
    <property type="entry name" value="BETA-GALACTOSIDASE RELATED"/>
    <property type="match status" value="1"/>
</dbReference>
<dbReference type="InterPro" id="IPR026283">
    <property type="entry name" value="B-gal_1-like"/>
</dbReference>
<feature type="signal peptide" evidence="8">
    <location>
        <begin position="1"/>
        <end position="21"/>
    </location>
</feature>
<protein>
    <recommendedName>
        <fullName evidence="14">Beta-galactosidase</fullName>
    </recommendedName>
</protein>
<evidence type="ECO:0000259" key="10">
    <source>
        <dbReference type="Pfam" id="PF21317"/>
    </source>
</evidence>
<keyword evidence="5" id="KW-0326">Glycosidase</keyword>
<feature type="active site" description="Nucleophile" evidence="6">
    <location>
        <position position="268"/>
    </location>
</feature>
<feature type="chain" id="PRO_5040415211" description="Beta-galactosidase" evidence="8">
    <location>
        <begin position="22"/>
        <end position="632"/>
    </location>
</feature>
<feature type="domain" description="Glycoside hydrolase 35 catalytic" evidence="9">
    <location>
        <begin position="38"/>
        <end position="356"/>
    </location>
</feature>
<organism evidence="12 13">
    <name type="scientific">Nezara viridula</name>
    <name type="common">Southern green stink bug</name>
    <name type="synonym">Cimex viridulus</name>
    <dbReference type="NCBI Taxonomy" id="85310"/>
    <lineage>
        <taxon>Eukaryota</taxon>
        <taxon>Metazoa</taxon>
        <taxon>Ecdysozoa</taxon>
        <taxon>Arthropoda</taxon>
        <taxon>Hexapoda</taxon>
        <taxon>Insecta</taxon>
        <taxon>Pterygota</taxon>
        <taxon>Neoptera</taxon>
        <taxon>Paraneoptera</taxon>
        <taxon>Hemiptera</taxon>
        <taxon>Heteroptera</taxon>
        <taxon>Panheteroptera</taxon>
        <taxon>Pentatomomorpha</taxon>
        <taxon>Pentatomoidea</taxon>
        <taxon>Pentatomidae</taxon>
        <taxon>Pentatominae</taxon>
        <taxon>Nezara</taxon>
    </lineage>
</organism>
<dbReference type="PRINTS" id="PR00742">
    <property type="entry name" value="GLHYDRLASE35"/>
</dbReference>
<evidence type="ECO:0000259" key="11">
    <source>
        <dbReference type="Pfam" id="PF21467"/>
    </source>
</evidence>
<dbReference type="PIRSF" id="PIRSF006336">
    <property type="entry name" value="B-gal"/>
    <property type="match status" value="1"/>
</dbReference>
<dbReference type="InterPro" id="IPR017853">
    <property type="entry name" value="GH"/>
</dbReference>
<evidence type="ECO:0000256" key="5">
    <source>
        <dbReference type="ARBA" id="ARBA00023295"/>
    </source>
</evidence>
<dbReference type="SUPFAM" id="SSF51445">
    <property type="entry name" value="(Trans)glycosidases"/>
    <property type="match status" value="1"/>
</dbReference>
<dbReference type="SUPFAM" id="SSF49785">
    <property type="entry name" value="Galactose-binding domain-like"/>
    <property type="match status" value="1"/>
</dbReference>
<evidence type="ECO:0000259" key="9">
    <source>
        <dbReference type="Pfam" id="PF01301"/>
    </source>
</evidence>